<dbReference type="InterPro" id="IPR035441">
    <property type="entry name" value="TFIIS/LEDGF_dom_sf"/>
</dbReference>
<evidence type="ECO:0000313" key="4">
    <source>
        <dbReference type="Proteomes" id="UP000011668"/>
    </source>
</evidence>
<dbReference type="PROSITE" id="PS50812">
    <property type="entry name" value="PWWP"/>
    <property type="match status" value="1"/>
</dbReference>
<name>L8WSH0_THACA</name>
<feature type="region of interest" description="Disordered" evidence="1">
    <location>
        <begin position="119"/>
        <end position="252"/>
    </location>
</feature>
<proteinExistence type="predicted"/>
<keyword evidence="4" id="KW-1185">Reference proteome</keyword>
<evidence type="ECO:0000313" key="3">
    <source>
        <dbReference type="EMBL" id="ELU40915.1"/>
    </source>
</evidence>
<comment type="caution">
    <text evidence="3">The sequence shown here is derived from an EMBL/GenBank/DDBJ whole genome shotgun (WGS) entry which is preliminary data.</text>
</comment>
<gene>
    <name evidence="3" type="ORF">AG1IA_05056</name>
</gene>
<feature type="region of interest" description="Disordered" evidence="1">
    <location>
        <begin position="337"/>
        <end position="394"/>
    </location>
</feature>
<dbReference type="Pfam" id="PF00855">
    <property type="entry name" value="PWWP"/>
    <property type="match status" value="1"/>
</dbReference>
<dbReference type="AlphaFoldDB" id="L8WSH0"/>
<feature type="domain" description="PWWP" evidence="2">
    <location>
        <begin position="14"/>
        <end position="81"/>
    </location>
</feature>
<dbReference type="OMA" id="WPVIVCD"/>
<reference evidence="3 4" key="1">
    <citation type="journal article" date="2013" name="Nat. Commun.">
        <title>The evolution and pathogenic mechanisms of the rice sheath blight pathogen.</title>
        <authorList>
            <person name="Zheng A."/>
            <person name="Lin R."/>
            <person name="Xu L."/>
            <person name="Qin P."/>
            <person name="Tang C."/>
            <person name="Ai P."/>
            <person name="Zhang D."/>
            <person name="Liu Y."/>
            <person name="Sun Z."/>
            <person name="Feng H."/>
            <person name="Wang Y."/>
            <person name="Chen Y."/>
            <person name="Liang X."/>
            <person name="Fu R."/>
            <person name="Li Q."/>
            <person name="Zhang J."/>
            <person name="Yu X."/>
            <person name="Xie Z."/>
            <person name="Ding L."/>
            <person name="Guan P."/>
            <person name="Tang J."/>
            <person name="Liang Y."/>
            <person name="Wang S."/>
            <person name="Deng Q."/>
            <person name="Li S."/>
            <person name="Zhu J."/>
            <person name="Wang L."/>
            <person name="Liu H."/>
            <person name="Li P."/>
        </authorList>
    </citation>
    <scope>NUCLEOTIDE SEQUENCE [LARGE SCALE GENOMIC DNA]</scope>
    <source>
        <strain evidence="4">AG-1 IA</strain>
    </source>
</reference>
<dbReference type="Gene3D" id="1.20.930.10">
    <property type="entry name" value="Conserved domain common to transcription factors TFIIS, elongin A, CRSP70"/>
    <property type="match status" value="1"/>
</dbReference>
<protein>
    <submittedName>
        <fullName evidence="3">PWWP domain-containing protein</fullName>
    </submittedName>
</protein>
<evidence type="ECO:0000256" key="1">
    <source>
        <dbReference type="SAM" id="MobiDB-lite"/>
    </source>
</evidence>
<dbReference type="SMART" id="SM00293">
    <property type="entry name" value="PWWP"/>
    <property type="match status" value="1"/>
</dbReference>
<feature type="compositionally biased region" description="Basic and acidic residues" evidence="1">
    <location>
        <begin position="194"/>
        <end position="212"/>
    </location>
</feature>
<dbReference type="InterPro" id="IPR000313">
    <property type="entry name" value="PWWP_dom"/>
</dbReference>
<dbReference type="SUPFAM" id="SSF63748">
    <property type="entry name" value="Tudor/PWWP/MBT"/>
    <property type="match status" value="1"/>
</dbReference>
<organism evidence="3 4">
    <name type="scientific">Thanatephorus cucumeris (strain AG1-IA)</name>
    <name type="common">Rice sheath blight fungus</name>
    <name type="synonym">Rhizoctonia solani</name>
    <dbReference type="NCBI Taxonomy" id="983506"/>
    <lineage>
        <taxon>Eukaryota</taxon>
        <taxon>Fungi</taxon>
        <taxon>Dikarya</taxon>
        <taxon>Basidiomycota</taxon>
        <taxon>Agaricomycotina</taxon>
        <taxon>Agaricomycetes</taxon>
        <taxon>Cantharellales</taxon>
        <taxon>Ceratobasidiaceae</taxon>
        <taxon>Rhizoctonia</taxon>
        <taxon>Rhizoctonia solani AG-1</taxon>
    </lineage>
</organism>
<dbReference type="OrthoDB" id="62853at2759"/>
<feature type="compositionally biased region" description="Polar residues" evidence="1">
    <location>
        <begin position="337"/>
        <end position="347"/>
    </location>
</feature>
<dbReference type="SUPFAM" id="SSF47676">
    <property type="entry name" value="Conserved domain common to transcription factors TFIIS, elongin A, CRSP70"/>
    <property type="match status" value="1"/>
</dbReference>
<dbReference type="EMBL" id="AFRT01001263">
    <property type="protein sequence ID" value="ELU40915.1"/>
    <property type="molecule type" value="Genomic_DNA"/>
</dbReference>
<dbReference type="Proteomes" id="UP000011668">
    <property type="component" value="Unassembled WGS sequence"/>
</dbReference>
<feature type="compositionally biased region" description="Basic residues" evidence="1">
    <location>
        <begin position="171"/>
        <end position="180"/>
    </location>
</feature>
<dbReference type="HOGENOM" id="CLU_043161_0_0_1"/>
<evidence type="ECO:0000259" key="2">
    <source>
        <dbReference type="PROSITE" id="PS50812"/>
    </source>
</evidence>
<sequence>MAQDKKDSEVKYEVGNVVIGKVKGYPPWPGEIIDPNEAPSKVKSERPVSKKVTFYFHVLNYDARITYSAWLPTKDVSRLLPHEIQAYLAEPSKRKGDLLEGYKIANDPHEWRKEKDALAERERANEAAGISVNDDVDELDNEDDEDEDEVKPKKRKRDTAAASEKKESKVGRAKGKRKTKKSAEQIESEDEEDKASRAEKPTSSKVEKERPAKRAKKESVAPQPSAAGNAGADDEGDDAAMANDPEAAKVKEWRHKLQRAFLTKTSPQPDEMAGLDTVFKTVESYDKMTVEYLSYSKIGKVMRKIIQLTTIPADEQYHFRQRAQALVAKWQQLITTSEDGSPSANNNTKEKVASSSGKGTNSTNGGKPKSSKASDKDAPAEPEPAANGVQANGGAEPMKVDTCLIISSFPSSDENKTHLVDPSFDFRSIYKNFFNIDLAHVVLVGLGISSLVFSREKEA</sequence>
<dbReference type="Gene3D" id="2.30.30.140">
    <property type="match status" value="1"/>
</dbReference>
<dbReference type="STRING" id="983506.L8WSH0"/>
<feature type="compositionally biased region" description="Acidic residues" evidence="1">
    <location>
        <begin position="134"/>
        <end position="149"/>
    </location>
</feature>
<accession>L8WSH0</accession>
<feature type="compositionally biased region" description="Low complexity" evidence="1">
    <location>
        <begin position="354"/>
        <end position="368"/>
    </location>
</feature>